<evidence type="ECO:0000313" key="5">
    <source>
        <dbReference type="Proteomes" id="UP000473699"/>
    </source>
</evidence>
<reference evidence="4 5" key="1">
    <citation type="submission" date="2019-08" db="EMBL/GenBank/DDBJ databases">
        <title>In-depth cultivation of the pig gut microbiome towards novel bacterial diversity and tailored functional studies.</title>
        <authorList>
            <person name="Wylensek D."/>
            <person name="Hitch T.C.A."/>
            <person name="Clavel T."/>
        </authorList>
    </citation>
    <scope>NUCLEOTIDE SEQUENCE [LARGE SCALE GENOMIC DNA]</scope>
    <source>
        <strain evidence="4 5">SM-530-WT-4B</strain>
    </source>
</reference>
<name>A0A6L5YBR7_9BACT</name>
<comment type="similarity">
    <text evidence="1">Belongs to the DSD1 family.</text>
</comment>
<dbReference type="Proteomes" id="UP000473699">
    <property type="component" value="Unassembled WGS sequence"/>
</dbReference>
<evidence type="ECO:0000256" key="1">
    <source>
        <dbReference type="ARBA" id="ARBA00005323"/>
    </source>
</evidence>
<evidence type="ECO:0000259" key="3">
    <source>
        <dbReference type="SMART" id="SM01119"/>
    </source>
</evidence>
<dbReference type="Pfam" id="PF14031">
    <property type="entry name" value="D-ser_dehydrat"/>
    <property type="match status" value="1"/>
</dbReference>
<dbReference type="Pfam" id="PF01168">
    <property type="entry name" value="Ala_racemase_N"/>
    <property type="match status" value="1"/>
</dbReference>
<dbReference type="Gene3D" id="2.40.37.20">
    <property type="entry name" value="D-serine dehydratase-like domain"/>
    <property type="match status" value="1"/>
</dbReference>
<dbReference type="Gene3D" id="3.20.20.10">
    <property type="entry name" value="Alanine racemase"/>
    <property type="match status" value="1"/>
</dbReference>
<dbReference type="InterPro" id="IPR029066">
    <property type="entry name" value="PLP-binding_barrel"/>
</dbReference>
<dbReference type="SMART" id="SM01119">
    <property type="entry name" value="D-ser_dehydrat"/>
    <property type="match status" value="1"/>
</dbReference>
<dbReference type="SUPFAM" id="SSF51419">
    <property type="entry name" value="PLP-binding barrel"/>
    <property type="match status" value="1"/>
</dbReference>
<organism evidence="4 5">
    <name type="scientific">Pyramidobacter porci</name>
    <dbReference type="NCBI Taxonomy" id="2605789"/>
    <lineage>
        <taxon>Bacteria</taxon>
        <taxon>Thermotogati</taxon>
        <taxon>Synergistota</taxon>
        <taxon>Synergistia</taxon>
        <taxon>Synergistales</taxon>
        <taxon>Dethiosulfovibrionaceae</taxon>
        <taxon>Pyramidobacter</taxon>
    </lineage>
</organism>
<dbReference type="InterPro" id="IPR042208">
    <property type="entry name" value="D-ser_dehydrat-like_sf"/>
</dbReference>
<evidence type="ECO:0000256" key="2">
    <source>
        <dbReference type="ARBA" id="ARBA00023239"/>
    </source>
</evidence>
<dbReference type="AlphaFoldDB" id="A0A6L5YBR7"/>
<sequence>MKITALDTPSLLIDREIMRDNMQFMLDYAARHGVRLRPHAKTHKMPAVARLQVEMGARGIAVAKVGEAEAMAAAGLDDIFIANEIVGVQKWERIRALAQRGVKVGFGVDSLEALPGIQKVFSGADRPAEVLIEIEVGERRSGVIEENDFTALLAAIRRCSAMRFKGIFSHDGNSYSAKDREDLIRIAVGAQERTLRFARLAAAAGMPCEIVSYGATPTFMNEVPILGGITELRPGTFIFMDASQGHAIGTLARCAATVLATVISRPTAERVILDVGAKGLTMQRRSEGVCATPGHGTLLEHPGVHIDKVFDEHAIINNAAFREKVRVGDRVRVVPVHICPVCNLYEYAYLVSGGEVIDHFPVSARGKLQ</sequence>
<dbReference type="GO" id="GO:0008721">
    <property type="term" value="F:D-serine ammonia-lyase activity"/>
    <property type="evidence" value="ECO:0007669"/>
    <property type="project" value="TreeGrafter"/>
</dbReference>
<feature type="domain" description="D-serine dehydratase-like" evidence="3">
    <location>
        <begin position="255"/>
        <end position="352"/>
    </location>
</feature>
<keyword evidence="2" id="KW-0456">Lyase</keyword>
<evidence type="ECO:0000313" key="4">
    <source>
        <dbReference type="EMBL" id="MST55774.1"/>
    </source>
</evidence>
<dbReference type="InterPro" id="IPR051466">
    <property type="entry name" value="D-amino_acid_metab_enzyme"/>
</dbReference>
<dbReference type="PANTHER" id="PTHR28004:SF2">
    <property type="entry name" value="D-SERINE DEHYDRATASE"/>
    <property type="match status" value="1"/>
</dbReference>
<dbReference type="GO" id="GO:0036088">
    <property type="term" value="P:D-serine catabolic process"/>
    <property type="evidence" value="ECO:0007669"/>
    <property type="project" value="TreeGrafter"/>
</dbReference>
<protein>
    <submittedName>
        <fullName evidence="4">D-TA family PLP-dependent enzyme</fullName>
    </submittedName>
</protein>
<comment type="caution">
    <text evidence="4">The sequence shown here is derived from an EMBL/GenBank/DDBJ whole genome shotgun (WGS) entry which is preliminary data.</text>
</comment>
<gene>
    <name evidence="4" type="ORF">FYJ74_06980</name>
</gene>
<dbReference type="PANTHER" id="PTHR28004">
    <property type="entry name" value="ZGC:162816-RELATED"/>
    <property type="match status" value="1"/>
</dbReference>
<dbReference type="InterPro" id="IPR001608">
    <property type="entry name" value="Ala_racemase_N"/>
</dbReference>
<proteinExistence type="inferred from homology"/>
<accession>A0A6L5YBR7</accession>
<dbReference type="InterPro" id="IPR026956">
    <property type="entry name" value="D-ser_dehydrat-like_dom"/>
</dbReference>
<keyword evidence="5" id="KW-1185">Reference proteome</keyword>
<dbReference type="EMBL" id="VUNH01000006">
    <property type="protein sequence ID" value="MST55774.1"/>
    <property type="molecule type" value="Genomic_DNA"/>
</dbReference>
<dbReference type="RefSeq" id="WP_326830898.1">
    <property type="nucleotide sequence ID" value="NZ_VUNH01000006.1"/>
</dbReference>